<dbReference type="PANTHER" id="PTHR46995">
    <property type="entry name" value="OS09G0508200 PROTEIN"/>
    <property type="match status" value="1"/>
</dbReference>
<feature type="chain" id="PRO_5042055810" evidence="1">
    <location>
        <begin position="22"/>
        <end position="148"/>
    </location>
</feature>
<gene>
    <name evidence="2" type="ORF">M8C21_004195</name>
</gene>
<dbReference type="AlphaFoldDB" id="A0AAD5D0A4"/>
<reference evidence="2" key="1">
    <citation type="submission" date="2022-06" db="EMBL/GenBank/DDBJ databases">
        <title>Uncovering the hologenomic basis of an extraordinary plant invasion.</title>
        <authorList>
            <person name="Bieker V.C."/>
            <person name="Martin M.D."/>
            <person name="Gilbert T."/>
            <person name="Hodgins K."/>
            <person name="Battlay P."/>
            <person name="Petersen B."/>
            <person name="Wilson J."/>
        </authorList>
    </citation>
    <scope>NUCLEOTIDE SEQUENCE</scope>
    <source>
        <strain evidence="2">AA19_3_7</strain>
        <tissue evidence="2">Leaf</tissue>
    </source>
</reference>
<dbReference type="Pfam" id="PF01190">
    <property type="entry name" value="Pollen_Ole_e_1"/>
    <property type="match status" value="1"/>
</dbReference>
<name>A0AAD5D0A4_AMBAR</name>
<protein>
    <submittedName>
        <fullName evidence="2">Uncharacterized protein</fullName>
    </submittedName>
</protein>
<comment type="caution">
    <text evidence="2">The sequence shown here is derived from an EMBL/GenBank/DDBJ whole genome shotgun (WGS) entry which is preliminary data.</text>
</comment>
<feature type="signal peptide" evidence="1">
    <location>
        <begin position="1"/>
        <end position="21"/>
    </location>
</feature>
<keyword evidence="3" id="KW-1185">Reference proteome</keyword>
<keyword evidence="1" id="KW-0732">Signal</keyword>
<evidence type="ECO:0000313" key="2">
    <source>
        <dbReference type="EMBL" id="KAI7750992.1"/>
    </source>
</evidence>
<evidence type="ECO:0000313" key="3">
    <source>
        <dbReference type="Proteomes" id="UP001206925"/>
    </source>
</evidence>
<evidence type="ECO:0000256" key="1">
    <source>
        <dbReference type="SAM" id="SignalP"/>
    </source>
</evidence>
<organism evidence="2 3">
    <name type="scientific">Ambrosia artemisiifolia</name>
    <name type="common">Common ragweed</name>
    <dbReference type="NCBI Taxonomy" id="4212"/>
    <lineage>
        <taxon>Eukaryota</taxon>
        <taxon>Viridiplantae</taxon>
        <taxon>Streptophyta</taxon>
        <taxon>Embryophyta</taxon>
        <taxon>Tracheophyta</taxon>
        <taxon>Spermatophyta</taxon>
        <taxon>Magnoliopsida</taxon>
        <taxon>eudicotyledons</taxon>
        <taxon>Gunneridae</taxon>
        <taxon>Pentapetalae</taxon>
        <taxon>asterids</taxon>
        <taxon>campanulids</taxon>
        <taxon>Asterales</taxon>
        <taxon>Asteraceae</taxon>
        <taxon>Asteroideae</taxon>
        <taxon>Heliantheae alliance</taxon>
        <taxon>Heliantheae</taxon>
        <taxon>Ambrosia</taxon>
    </lineage>
</organism>
<dbReference type="EMBL" id="JAMZMK010006021">
    <property type="protein sequence ID" value="KAI7750992.1"/>
    <property type="molecule type" value="Genomic_DNA"/>
</dbReference>
<dbReference type="PANTHER" id="PTHR46995:SF6">
    <property type="entry name" value="POLLEN OLE E 1 ALLERGEN AND EXTENSIN FAMILY PROTEIN"/>
    <property type="match status" value="1"/>
</dbReference>
<sequence length="148" mass="16152">MYPTFLFLLLLLLVVVSPLLAQPTTSHITITGAVFCDVCYDNSFTKHSYFLPGVDVHLECKFQGKAPKSSSEQISFSVNRRTNRYGVYMLDIPSVEGVECVDGPTIESFCEASLIGSSLPTCNVPAVSTSSKEITVKSTNLCCECTHL</sequence>
<dbReference type="Proteomes" id="UP001206925">
    <property type="component" value="Unassembled WGS sequence"/>
</dbReference>
<proteinExistence type="predicted"/>
<accession>A0AAD5D0A4</accession>